<evidence type="ECO:0000259" key="7">
    <source>
        <dbReference type="PROSITE" id="PS50011"/>
    </source>
</evidence>
<dbReference type="GO" id="GO:0005524">
    <property type="term" value="F:ATP binding"/>
    <property type="evidence" value="ECO:0007669"/>
    <property type="project" value="UniProtKB-KW"/>
</dbReference>
<dbReference type="InterPro" id="IPR000719">
    <property type="entry name" value="Prot_kinase_dom"/>
</dbReference>
<feature type="compositionally biased region" description="Polar residues" evidence="6">
    <location>
        <begin position="307"/>
        <end position="327"/>
    </location>
</feature>
<comment type="similarity">
    <text evidence="1">Belongs to the protein kinase superfamily. STE Ser/Thr protein kinase family. MAP kinase kinase kinase subfamily.</text>
</comment>
<keyword evidence="3" id="KW-0547">Nucleotide-binding</keyword>
<dbReference type="InterPro" id="IPR050538">
    <property type="entry name" value="MAP_kinase_kinase_kinase"/>
</dbReference>
<evidence type="ECO:0000256" key="5">
    <source>
        <dbReference type="ARBA" id="ARBA00022840"/>
    </source>
</evidence>
<reference evidence="8" key="1">
    <citation type="submission" date="2019-09" db="EMBL/GenBank/DDBJ databases">
        <title>Draft genome information of white flower Hibiscus syriacus.</title>
        <authorList>
            <person name="Kim Y.-M."/>
        </authorList>
    </citation>
    <scope>NUCLEOTIDE SEQUENCE [LARGE SCALE GENOMIC DNA]</scope>
    <source>
        <strain evidence="8">YM2019G1</strain>
    </source>
</reference>
<sequence>MKEVDIFPDDPKSAECIKQLEQEIKVLSQLKHPNIVQYYGSEIVEDKFYIYLEYVHPGSINKYVRDHCGAITESVVRNFTRHILSGLAYLHSTKTIHRDIKGANLLVDASGVVKLADFGMSKHLSGQIADLSLKGSPYWMAPELMQAVMQKDNSSELALAVDIWSLGCTIIEMFTGKAPWMMRDTPLAPETLSSEGKDFLCCCFKRNPAERPSASVLLEHRFVKSPQQSAGSSSASSYNGIKFIDAPLGPGERSEFKLAQLPVQPSLQCSKPVTPDGETAQRYHYKHCDVTVAPRCSPRSTPEVPPSLNSPSSSTYGTVNRSNNQECRTNHMFG</sequence>
<evidence type="ECO:0000256" key="6">
    <source>
        <dbReference type="SAM" id="MobiDB-lite"/>
    </source>
</evidence>
<feature type="domain" description="Protein kinase" evidence="7">
    <location>
        <begin position="1"/>
        <end position="223"/>
    </location>
</feature>
<dbReference type="PANTHER" id="PTHR48016">
    <property type="entry name" value="MAP KINASE KINASE KINASE SSK2-RELATED-RELATED"/>
    <property type="match status" value="1"/>
</dbReference>
<dbReference type="GO" id="GO:0005737">
    <property type="term" value="C:cytoplasm"/>
    <property type="evidence" value="ECO:0007669"/>
    <property type="project" value="TreeGrafter"/>
</dbReference>
<proteinExistence type="inferred from homology"/>
<dbReference type="GO" id="GO:0004709">
    <property type="term" value="F:MAP kinase kinase kinase activity"/>
    <property type="evidence" value="ECO:0007669"/>
    <property type="project" value="TreeGrafter"/>
</dbReference>
<dbReference type="EMBL" id="VEPZ02001227">
    <property type="protein sequence ID" value="KAE8686016.1"/>
    <property type="molecule type" value="Genomic_DNA"/>
</dbReference>
<keyword evidence="5" id="KW-0067">ATP-binding</keyword>
<dbReference type="PROSITE" id="PS50011">
    <property type="entry name" value="PROTEIN_KINASE_DOM"/>
    <property type="match status" value="1"/>
</dbReference>
<evidence type="ECO:0000256" key="4">
    <source>
        <dbReference type="ARBA" id="ARBA00022777"/>
    </source>
</evidence>
<dbReference type="AlphaFoldDB" id="A0A6A2Z2Q0"/>
<dbReference type="PANTHER" id="PTHR48016:SF5">
    <property type="entry name" value="MITOGEN-ACTIVATED PROTEIN KINASE KINASE KINASE 5"/>
    <property type="match status" value="1"/>
</dbReference>
<dbReference type="Proteomes" id="UP000436088">
    <property type="component" value="Unassembled WGS sequence"/>
</dbReference>
<comment type="caution">
    <text evidence="8">The sequence shown here is derived from an EMBL/GenBank/DDBJ whole genome shotgun (WGS) entry which is preliminary data.</text>
</comment>
<keyword evidence="9" id="KW-1185">Reference proteome</keyword>
<dbReference type="SMART" id="SM00220">
    <property type="entry name" value="S_TKc"/>
    <property type="match status" value="1"/>
</dbReference>
<keyword evidence="4 8" id="KW-0418">Kinase</keyword>
<evidence type="ECO:0000256" key="2">
    <source>
        <dbReference type="ARBA" id="ARBA00022679"/>
    </source>
</evidence>
<name>A0A6A2Z2Q0_HIBSY</name>
<protein>
    <submittedName>
        <fullName evidence="8">Mitogen-activated protein kinase kinase kinase 5 isoform 2</fullName>
    </submittedName>
</protein>
<gene>
    <name evidence="8" type="ORF">F3Y22_tig00111088pilonHSYRG00339</name>
</gene>
<dbReference type="Pfam" id="PF00069">
    <property type="entry name" value="Pkinase"/>
    <property type="match status" value="1"/>
</dbReference>
<accession>A0A6A2Z2Q0</accession>
<dbReference type="SUPFAM" id="SSF56112">
    <property type="entry name" value="Protein kinase-like (PK-like)"/>
    <property type="match status" value="1"/>
</dbReference>
<evidence type="ECO:0000313" key="9">
    <source>
        <dbReference type="Proteomes" id="UP000436088"/>
    </source>
</evidence>
<evidence type="ECO:0000313" key="8">
    <source>
        <dbReference type="EMBL" id="KAE8686016.1"/>
    </source>
</evidence>
<dbReference type="InterPro" id="IPR011009">
    <property type="entry name" value="Kinase-like_dom_sf"/>
</dbReference>
<feature type="region of interest" description="Disordered" evidence="6">
    <location>
        <begin position="296"/>
        <end position="334"/>
    </location>
</feature>
<organism evidence="8 9">
    <name type="scientific">Hibiscus syriacus</name>
    <name type="common">Rose of Sharon</name>
    <dbReference type="NCBI Taxonomy" id="106335"/>
    <lineage>
        <taxon>Eukaryota</taxon>
        <taxon>Viridiplantae</taxon>
        <taxon>Streptophyta</taxon>
        <taxon>Embryophyta</taxon>
        <taxon>Tracheophyta</taxon>
        <taxon>Spermatophyta</taxon>
        <taxon>Magnoliopsida</taxon>
        <taxon>eudicotyledons</taxon>
        <taxon>Gunneridae</taxon>
        <taxon>Pentapetalae</taxon>
        <taxon>rosids</taxon>
        <taxon>malvids</taxon>
        <taxon>Malvales</taxon>
        <taxon>Malvaceae</taxon>
        <taxon>Malvoideae</taxon>
        <taxon>Hibiscus</taxon>
    </lineage>
</organism>
<evidence type="ECO:0000256" key="3">
    <source>
        <dbReference type="ARBA" id="ARBA00022741"/>
    </source>
</evidence>
<dbReference type="Gene3D" id="1.10.510.10">
    <property type="entry name" value="Transferase(Phosphotransferase) domain 1"/>
    <property type="match status" value="1"/>
</dbReference>
<evidence type="ECO:0000256" key="1">
    <source>
        <dbReference type="ARBA" id="ARBA00006529"/>
    </source>
</evidence>
<keyword evidence="2" id="KW-0808">Transferase</keyword>